<keyword evidence="9" id="KW-1185">Reference proteome</keyword>
<name>A0A4V6NN95_9ACTN</name>
<accession>A0A4V6NN95</accession>
<evidence type="ECO:0000259" key="7">
    <source>
        <dbReference type="PROSITE" id="PS50110"/>
    </source>
</evidence>
<dbReference type="Pfam" id="PF00196">
    <property type="entry name" value="GerE"/>
    <property type="match status" value="1"/>
</dbReference>
<dbReference type="GO" id="GO:0000160">
    <property type="term" value="P:phosphorelay signal transduction system"/>
    <property type="evidence" value="ECO:0007669"/>
    <property type="project" value="InterPro"/>
</dbReference>
<dbReference type="RefSeq" id="WP_132207623.1">
    <property type="nucleotide sequence ID" value="NZ_SLWN01000001.1"/>
</dbReference>
<reference evidence="8 9" key="1">
    <citation type="journal article" date="2015" name="Stand. Genomic Sci.">
        <title>Genomic Encyclopedia of Bacterial and Archaeal Type Strains, Phase III: the genomes of soil and plant-associated and newly described type strains.</title>
        <authorList>
            <person name="Whitman W.B."/>
            <person name="Woyke T."/>
            <person name="Klenk H.P."/>
            <person name="Zhou Y."/>
            <person name="Lilburn T.G."/>
            <person name="Beck B.J."/>
            <person name="De Vos P."/>
            <person name="Vandamme P."/>
            <person name="Eisen J.A."/>
            <person name="Garrity G."/>
            <person name="Hugenholtz P."/>
            <person name="Kyrpides N.C."/>
        </authorList>
    </citation>
    <scope>NUCLEOTIDE SEQUENCE [LARGE SCALE GENOMIC DNA]</scope>
    <source>
        <strain evidence="8 9">VKM Ac-2572</strain>
    </source>
</reference>
<proteinExistence type="predicted"/>
<dbReference type="AlphaFoldDB" id="A0A4V6NN95"/>
<evidence type="ECO:0000313" key="8">
    <source>
        <dbReference type="EMBL" id="TCO36020.1"/>
    </source>
</evidence>
<dbReference type="InterPro" id="IPR011006">
    <property type="entry name" value="CheY-like_superfamily"/>
</dbReference>
<dbReference type="InterPro" id="IPR016032">
    <property type="entry name" value="Sig_transdc_resp-reg_C-effctor"/>
</dbReference>
<organism evidence="8 9">
    <name type="scientific">Kribbella steppae</name>
    <dbReference type="NCBI Taxonomy" id="2512223"/>
    <lineage>
        <taxon>Bacteria</taxon>
        <taxon>Bacillati</taxon>
        <taxon>Actinomycetota</taxon>
        <taxon>Actinomycetes</taxon>
        <taxon>Propionibacteriales</taxon>
        <taxon>Kribbellaceae</taxon>
        <taxon>Kribbella</taxon>
    </lineage>
</organism>
<keyword evidence="2" id="KW-0805">Transcription regulation</keyword>
<evidence type="ECO:0000313" key="9">
    <source>
        <dbReference type="Proteomes" id="UP000294508"/>
    </source>
</evidence>
<comment type="caution">
    <text evidence="8">The sequence shown here is derived from an EMBL/GenBank/DDBJ whole genome shotgun (WGS) entry which is preliminary data.</text>
</comment>
<dbReference type="Gene3D" id="3.40.50.2300">
    <property type="match status" value="1"/>
</dbReference>
<dbReference type="PANTHER" id="PTHR43214">
    <property type="entry name" value="TWO-COMPONENT RESPONSE REGULATOR"/>
    <property type="match status" value="1"/>
</dbReference>
<dbReference type="InterPro" id="IPR039420">
    <property type="entry name" value="WalR-like"/>
</dbReference>
<dbReference type="GO" id="GO:0006355">
    <property type="term" value="P:regulation of DNA-templated transcription"/>
    <property type="evidence" value="ECO:0007669"/>
    <property type="project" value="InterPro"/>
</dbReference>
<keyword evidence="3 8" id="KW-0238">DNA-binding</keyword>
<dbReference type="SMART" id="SM00448">
    <property type="entry name" value="REC"/>
    <property type="match status" value="1"/>
</dbReference>
<protein>
    <submittedName>
        <fullName evidence="8">DNA-binding NarL/FixJ family response regulator</fullName>
    </submittedName>
</protein>
<dbReference type="PANTHER" id="PTHR43214:SF24">
    <property type="entry name" value="TRANSCRIPTIONAL REGULATORY PROTEIN NARL-RELATED"/>
    <property type="match status" value="1"/>
</dbReference>
<dbReference type="OrthoDB" id="4135368at2"/>
<sequence length="211" mass="22639">MRVLIAEDSVLFREGLVRLLTESGHDVVDTTATADGLPELVHSVSPDIAVIDVRMPPTMTDDGALAAHLIRQAQPTQPMLLLSQHVETRHSVHLVSTGAFGYLLKDRVLRVGDFLDAVERVAAGGSALDPDVVAALLSAADSGLGRLSARERDVLGLAAEGHSNAAVAARLVITERTVETHIRSVFQKLDIHESPLSHRRVLAVLAYLRSS</sequence>
<dbReference type="InterPro" id="IPR036388">
    <property type="entry name" value="WH-like_DNA-bd_sf"/>
</dbReference>
<dbReference type="PROSITE" id="PS50043">
    <property type="entry name" value="HTH_LUXR_2"/>
    <property type="match status" value="1"/>
</dbReference>
<dbReference type="CDD" id="cd06170">
    <property type="entry name" value="LuxR_C_like"/>
    <property type="match status" value="1"/>
</dbReference>
<dbReference type="SUPFAM" id="SSF52172">
    <property type="entry name" value="CheY-like"/>
    <property type="match status" value="1"/>
</dbReference>
<dbReference type="PROSITE" id="PS00622">
    <property type="entry name" value="HTH_LUXR_1"/>
    <property type="match status" value="1"/>
</dbReference>
<dbReference type="SUPFAM" id="SSF46894">
    <property type="entry name" value="C-terminal effector domain of the bipartite response regulators"/>
    <property type="match status" value="1"/>
</dbReference>
<evidence type="ECO:0000256" key="2">
    <source>
        <dbReference type="ARBA" id="ARBA00023015"/>
    </source>
</evidence>
<feature type="domain" description="HTH luxR-type" evidence="6">
    <location>
        <begin position="140"/>
        <end position="205"/>
    </location>
</feature>
<dbReference type="CDD" id="cd17535">
    <property type="entry name" value="REC_NarL-like"/>
    <property type="match status" value="1"/>
</dbReference>
<dbReference type="InterPro" id="IPR058245">
    <property type="entry name" value="NreC/VraR/RcsB-like_REC"/>
</dbReference>
<dbReference type="GO" id="GO:0003677">
    <property type="term" value="F:DNA binding"/>
    <property type="evidence" value="ECO:0007669"/>
    <property type="project" value="UniProtKB-KW"/>
</dbReference>
<dbReference type="EMBL" id="SLWN01000001">
    <property type="protein sequence ID" value="TCO36020.1"/>
    <property type="molecule type" value="Genomic_DNA"/>
</dbReference>
<evidence type="ECO:0000259" key="6">
    <source>
        <dbReference type="PROSITE" id="PS50043"/>
    </source>
</evidence>
<dbReference type="InterPro" id="IPR001789">
    <property type="entry name" value="Sig_transdc_resp-reg_receiver"/>
</dbReference>
<keyword evidence="1 5" id="KW-0597">Phosphoprotein</keyword>
<dbReference type="SMART" id="SM00421">
    <property type="entry name" value="HTH_LUXR"/>
    <property type="match status" value="1"/>
</dbReference>
<dbReference type="Gene3D" id="1.10.10.10">
    <property type="entry name" value="Winged helix-like DNA-binding domain superfamily/Winged helix DNA-binding domain"/>
    <property type="match status" value="1"/>
</dbReference>
<dbReference type="PRINTS" id="PR00038">
    <property type="entry name" value="HTHLUXR"/>
</dbReference>
<evidence type="ECO:0000256" key="1">
    <source>
        <dbReference type="ARBA" id="ARBA00022553"/>
    </source>
</evidence>
<evidence type="ECO:0000256" key="5">
    <source>
        <dbReference type="PROSITE-ProRule" id="PRU00169"/>
    </source>
</evidence>
<gene>
    <name evidence="8" type="ORF">EV652_101909</name>
</gene>
<keyword evidence="4" id="KW-0804">Transcription</keyword>
<feature type="modified residue" description="4-aspartylphosphate" evidence="5">
    <location>
        <position position="52"/>
    </location>
</feature>
<dbReference type="Proteomes" id="UP000294508">
    <property type="component" value="Unassembled WGS sequence"/>
</dbReference>
<dbReference type="PROSITE" id="PS50110">
    <property type="entry name" value="RESPONSE_REGULATORY"/>
    <property type="match status" value="1"/>
</dbReference>
<dbReference type="Pfam" id="PF00072">
    <property type="entry name" value="Response_reg"/>
    <property type="match status" value="1"/>
</dbReference>
<evidence type="ECO:0000256" key="4">
    <source>
        <dbReference type="ARBA" id="ARBA00023163"/>
    </source>
</evidence>
<feature type="domain" description="Response regulatory" evidence="7">
    <location>
        <begin position="2"/>
        <end position="120"/>
    </location>
</feature>
<evidence type="ECO:0000256" key="3">
    <source>
        <dbReference type="ARBA" id="ARBA00023125"/>
    </source>
</evidence>
<dbReference type="InterPro" id="IPR000792">
    <property type="entry name" value="Tscrpt_reg_LuxR_C"/>
</dbReference>